<sequence>MKLQRILLLATVMLSAFSSAIAQAEESQKAVNVLDISEPHVATQAERRAKTLLSKAVLHIQNQGDKAVSDFSTDSAFVDDELYVFAVGVDGQFLASGGSSMVLIGDSVLDTQDVYGKPFFREMISKAVHNGYGEVEYHWTNPTDRMGEPKKTFFERVGDVIVAVGYYPERSSATEAKQLLSRAMAAMVNSEQQSLDAFNDIDGDFVQGDLYVFVLDINSGKFLAHGTSPELVGRSHNEILNPDLKPIVTELLSLARKNGRGEYSYRWLNPLSGNVENKHTYYRVLDNKVVAVGYYTKSQSS</sequence>
<dbReference type="InterPro" id="IPR033480">
    <property type="entry name" value="sCache_2"/>
</dbReference>
<keyword evidence="6" id="KW-0732">Signal</keyword>
<evidence type="ECO:0000313" key="8">
    <source>
        <dbReference type="EMBL" id="KJY76270.1"/>
    </source>
</evidence>
<organism evidence="8">
    <name type="scientific">Vibrio coralliilyticus</name>
    <dbReference type="NCBI Taxonomy" id="190893"/>
    <lineage>
        <taxon>Bacteria</taxon>
        <taxon>Pseudomonadati</taxon>
        <taxon>Pseudomonadota</taxon>
        <taxon>Gammaproteobacteria</taxon>
        <taxon>Vibrionales</taxon>
        <taxon>Vibrionaceae</taxon>
        <taxon>Vibrio</taxon>
    </lineage>
</organism>
<evidence type="ECO:0000256" key="3">
    <source>
        <dbReference type="ARBA" id="ARBA00022692"/>
    </source>
</evidence>
<dbReference type="SMART" id="SM01049">
    <property type="entry name" value="Cache_2"/>
    <property type="match status" value="2"/>
</dbReference>
<feature type="chain" id="PRO_5032458524" description="Single Cache domain-containing protein" evidence="6">
    <location>
        <begin position="25"/>
        <end position="301"/>
    </location>
</feature>
<evidence type="ECO:0000259" key="7">
    <source>
        <dbReference type="SMART" id="SM01049"/>
    </source>
</evidence>
<feature type="domain" description="Single Cache" evidence="7">
    <location>
        <begin position="17"/>
        <end position="121"/>
    </location>
</feature>
<evidence type="ECO:0000256" key="4">
    <source>
        <dbReference type="ARBA" id="ARBA00022989"/>
    </source>
</evidence>
<dbReference type="EMBL" id="JXXR01000004">
    <property type="protein sequence ID" value="KJY76270.1"/>
    <property type="molecule type" value="Genomic_DNA"/>
</dbReference>
<accession>A0A837GAX1</accession>
<keyword evidence="4" id="KW-1133">Transmembrane helix</keyword>
<dbReference type="GO" id="GO:0005886">
    <property type="term" value="C:plasma membrane"/>
    <property type="evidence" value="ECO:0007669"/>
    <property type="project" value="UniProtKB-SubCell"/>
</dbReference>
<dbReference type="AlphaFoldDB" id="A0A837GAX1"/>
<protein>
    <recommendedName>
        <fullName evidence="7">Single Cache domain-containing protein</fullName>
    </recommendedName>
</protein>
<dbReference type="Gene3D" id="3.30.450.20">
    <property type="entry name" value="PAS domain"/>
    <property type="match status" value="2"/>
</dbReference>
<dbReference type="InterPro" id="IPR004010">
    <property type="entry name" value="Double_Cache_2"/>
</dbReference>
<feature type="domain" description="Single Cache" evidence="7">
    <location>
        <begin position="170"/>
        <end position="249"/>
    </location>
</feature>
<name>A0A837GAX1_9VIBR</name>
<evidence type="ECO:0000256" key="5">
    <source>
        <dbReference type="ARBA" id="ARBA00023136"/>
    </source>
</evidence>
<feature type="signal peptide" evidence="6">
    <location>
        <begin position="1"/>
        <end position="24"/>
    </location>
</feature>
<evidence type="ECO:0000256" key="2">
    <source>
        <dbReference type="ARBA" id="ARBA00022475"/>
    </source>
</evidence>
<reference evidence="8" key="1">
    <citation type="journal article" date="2015" name="BMC Genomics">
        <title>Genome mining reveals unlocked bioactive potential of marine Gram-negative bacteria.</title>
        <authorList>
            <person name="Machado H."/>
            <person name="Sonnenschein E.C."/>
            <person name="Melchiorsen J."/>
            <person name="Gram L."/>
        </authorList>
    </citation>
    <scope>NUCLEOTIDE SEQUENCE</scope>
    <source>
        <strain evidence="8">S2052</strain>
    </source>
</reference>
<dbReference type="Pfam" id="PF08269">
    <property type="entry name" value="dCache_2"/>
    <property type="match status" value="1"/>
</dbReference>
<comment type="subcellular location">
    <subcellularLocation>
        <location evidence="1">Cell membrane</location>
        <topology evidence="1">Multi-pass membrane protein</topology>
    </subcellularLocation>
</comment>
<evidence type="ECO:0000256" key="1">
    <source>
        <dbReference type="ARBA" id="ARBA00004651"/>
    </source>
</evidence>
<gene>
    <name evidence="8" type="ORF">TW71_06380</name>
</gene>
<comment type="caution">
    <text evidence="8">The sequence shown here is derived from an EMBL/GenBank/DDBJ whole genome shotgun (WGS) entry which is preliminary data.</text>
</comment>
<evidence type="ECO:0000256" key="6">
    <source>
        <dbReference type="SAM" id="SignalP"/>
    </source>
</evidence>
<keyword evidence="3" id="KW-0812">Transmembrane</keyword>
<keyword evidence="5" id="KW-0472">Membrane</keyword>
<proteinExistence type="predicted"/>
<keyword evidence="2" id="KW-1003">Cell membrane</keyword>